<sequence length="465" mass="52514">MIGRAAIVLTSLFALHTLANTPLSDFEGLYEYTDSSTLTIVAGPNNVNLYAIINGARYPLTPHKPDIFINSADIQVAFIRDKSGHIYGYRELREKKHTENPIFKLIDSSHKLPPSIWIAKPSHSPSPYSYRPPSEQSDGISVRSLAPNLPLTRQLTSMTNAIYNGEFPYTHSVLLYLDGELVFEEYFYEFDDKKLHQLRSATKTLVAILTGIAVDKGLLNLDTPILQFFPHYQPIKHYGVRKKKITIKDLLTMQSGLACNDRDEASPGNERYMYPTQDWVRFVLDLPMAAGPGNHGHYCSGNVVLLSHIIETVSGLPLNKFANQYLFTPLNINSFSWQFIANQSDIHNFGQAWLSSRDMLKIGVLLLQNGKWKGQSIVSEDWIKALKAPQSQIEQSRYGYLFWLRYLNLDNNERIGISQMSGNGGQKVIILDDYDAVIVFTGGNYNQQSHTNVLLKDFILNGFSD</sequence>
<dbReference type="InterPro" id="IPR012338">
    <property type="entry name" value="Beta-lactam/transpept-like"/>
</dbReference>
<accession>A0ABT3A536</accession>
<feature type="chain" id="PRO_5045446774" evidence="1">
    <location>
        <begin position="20"/>
        <end position="465"/>
    </location>
</feature>
<name>A0ABT3A536_9ALTE</name>
<protein>
    <submittedName>
        <fullName evidence="3">Beta-lactamase family protein</fullName>
    </submittedName>
</protein>
<feature type="signal peptide" evidence="1">
    <location>
        <begin position="1"/>
        <end position="19"/>
    </location>
</feature>
<dbReference type="InterPro" id="IPR001466">
    <property type="entry name" value="Beta-lactam-related"/>
</dbReference>
<dbReference type="Pfam" id="PF00144">
    <property type="entry name" value="Beta-lactamase"/>
    <property type="match status" value="1"/>
</dbReference>
<comment type="caution">
    <text evidence="3">The sequence shown here is derived from an EMBL/GenBank/DDBJ whole genome shotgun (WGS) entry which is preliminary data.</text>
</comment>
<organism evidence="3 4">
    <name type="scientific">Fluctibacter corallii</name>
    <dbReference type="NCBI Taxonomy" id="2984329"/>
    <lineage>
        <taxon>Bacteria</taxon>
        <taxon>Pseudomonadati</taxon>
        <taxon>Pseudomonadota</taxon>
        <taxon>Gammaproteobacteria</taxon>
        <taxon>Alteromonadales</taxon>
        <taxon>Alteromonadaceae</taxon>
        <taxon>Fluctibacter</taxon>
    </lineage>
</organism>
<feature type="domain" description="Beta-lactamase-related" evidence="2">
    <location>
        <begin position="172"/>
        <end position="439"/>
    </location>
</feature>
<dbReference type="RefSeq" id="WP_263710957.1">
    <property type="nucleotide sequence ID" value="NZ_JAOWKX010000001.1"/>
</dbReference>
<evidence type="ECO:0000256" key="1">
    <source>
        <dbReference type="SAM" id="SignalP"/>
    </source>
</evidence>
<reference evidence="3 4" key="1">
    <citation type="submission" date="2022-10" db="EMBL/GenBank/DDBJ databases">
        <title>Aestuariibacter sp. AA17 isolated from Montipora capitata coral fragment.</title>
        <authorList>
            <person name="Emsley S.A."/>
            <person name="Pfannmuller K.M."/>
            <person name="Loughran R.M."/>
            <person name="Shlafstein M."/>
            <person name="Papke E."/>
            <person name="Saw J.H."/>
            <person name="Ushijima B."/>
            <person name="Videau P."/>
        </authorList>
    </citation>
    <scope>NUCLEOTIDE SEQUENCE [LARGE SCALE GENOMIC DNA]</scope>
    <source>
        <strain evidence="3 4">AA17</strain>
    </source>
</reference>
<dbReference type="EMBL" id="JAOWKX010000001">
    <property type="protein sequence ID" value="MCV2883763.1"/>
    <property type="molecule type" value="Genomic_DNA"/>
</dbReference>
<gene>
    <name evidence="3" type="ORF">OE749_03475</name>
</gene>
<keyword evidence="1" id="KW-0732">Signal</keyword>
<dbReference type="SUPFAM" id="SSF56601">
    <property type="entry name" value="beta-lactamase/transpeptidase-like"/>
    <property type="match status" value="1"/>
</dbReference>
<keyword evidence="4" id="KW-1185">Reference proteome</keyword>
<evidence type="ECO:0000259" key="2">
    <source>
        <dbReference type="Pfam" id="PF00144"/>
    </source>
</evidence>
<dbReference type="InterPro" id="IPR050789">
    <property type="entry name" value="Diverse_Enzym_Activities"/>
</dbReference>
<evidence type="ECO:0000313" key="4">
    <source>
        <dbReference type="Proteomes" id="UP001652504"/>
    </source>
</evidence>
<dbReference type="PANTHER" id="PTHR43283:SF7">
    <property type="entry name" value="BETA-LACTAMASE-RELATED DOMAIN-CONTAINING PROTEIN"/>
    <property type="match status" value="1"/>
</dbReference>
<dbReference type="Gene3D" id="3.40.710.10">
    <property type="entry name" value="DD-peptidase/beta-lactamase superfamily"/>
    <property type="match status" value="1"/>
</dbReference>
<proteinExistence type="predicted"/>
<dbReference type="Proteomes" id="UP001652504">
    <property type="component" value="Unassembled WGS sequence"/>
</dbReference>
<dbReference type="PANTHER" id="PTHR43283">
    <property type="entry name" value="BETA-LACTAMASE-RELATED"/>
    <property type="match status" value="1"/>
</dbReference>
<evidence type="ECO:0000313" key="3">
    <source>
        <dbReference type="EMBL" id="MCV2883763.1"/>
    </source>
</evidence>